<dbReference type="GO" id="GO:0004324">
    <property type="term" value="F:ferredoxin-NADP+ reductase activity"/>
    <property type="evidence" value="ECO:0007669"/>
    <property type="project" value="UniProtKB-EC"/>
</dbReference>
<dbReference type="EMBL" id="CP114976">
    <property type="protein sequence ID" value="WBE25027.1"/>
    <property type="molecule type" value="Genomic_DNA"/>
</dbReference>
<comment type="catalytic activity">
    <reaction evidence="4">
        <text>2 reduced [2Fe-2S]-[ferredoxin] + NADP(+) + H(+) = 2 oxidized [2Fe-2S]-[ferredoxin] + NADPH</text>
        <dbReference type="Rhea" id="RHEA:20125"/>
        <dbReference type="Rhea" id="RHEA-COMP:10000"/>
        <dbReference type="Rhea" id="RHEA-COMP:10001"/>
        <dbReference type="ChEBI" id="CHEBI:15378"/>
        <dbReference type="ChEBI" id="CHEBI:33737"/>
        <dbReference type="ChEBI" id="CHEBI:33738"/>
        <dbReference type="ChEBI" id="CHEBI:57783"/>
        <dbReference type="ChEBI" id="CHEBI:58349"/>
        <dbReference type="EC" id="1.18.1.2"/>
    </reaction>
</comment>
<dbReference type="Proteomes" id="UP001212189">
    <property type="component" value="Chromosome"/>
</dbReference>
<dbReference type="SUPFAM" id="SSF63380">
    <property type="entry name" value="Riboflavin synthase domain-like"/>
    <property type="match status" value="1"/>
</dbReference>
<dbReference type="PROSITE" id="PS51384">
    <property type="entry name" value="FAD_FR"/>
    <property type="match status" value="1"/>
</dbReference>
<gene>
    <name evidence="6" type="ORF">O6P33_11790</name>
</gene>
<feature type="domain" description="FAD-binding FR-type" evidence="5">
    <location>
        <begin position="6"/>
        <end position="107"/>
    </location>
</feature>
<evidence type="ECO:0000256" key="2">
    <source>
        <dbReference type="ARBA" id="ARBA00013223"/>
    </source>
</evidence>
<sequence length="258" mass="29516">MSARQEKFTRQTITSLHTWTPSLFSFRCTRDAGFRFTAGQFARLGVRKANGSIVWRGYSMVSSPFDEFLDFFSIVVPSGEFTSELSKLAVGDEILIEKQAHGFLTLDRFIDGKNLWMLATGTGLAPFLSMLQDFEVWQRFERIVLVYSVRSAEELAYRDLLDEILTREYVAEYAHKFTFVPVVTREQVPGCLGARITDLLTSGELEQHVDLPMEAERSRVLLCGNPEMVEDCRMLLQQRDMQLSLTRKPGAVAVENYW</sequence>
<dbReference type="PRINTS" id="PR00371">
    <property type="entry name" value="FPNCR"/>
</dbReference>
<evidence type="ECO:0000256" key="3">
    <source>
        <dbReference type="ARBA" id="ARBA00022741"/>
    </source>
</evidence>
<protein>
    <recommendedName>
        <fullName evidence="2">ferredoxin--NADP(+) reductase</fullName>
        <ecNumber evidence="2">1.18.1.2</ecNumber>
    </recommendedName>
</protein>
<dbReference type="PRINTS" id="PR00410">
    <property type="entry name" value="PHEHYDRXLASE"/>
</dbReference>
<dbReference type="RefSeq" id="WP_269817970.1">
    <property type="nucleotide sequence ID" value="NZ_CP114976.1"/>
</dbReference>
<dbReference type="GO" id="GO:0034599">
    <property type="term" value="P:cellular response to oxidative stress"/>
    <property type="evidence" value="ECO:0007669"/>
    <property type="project" value="TreeGrafter"/>
</dbReference>
<dbReference type="GO" id="GO:0042167">
    <property type="term" value="P:heme catabolic process"/>
    <property type="evidence" value="ECO:0007669"/>
    <property type="project" value="TreeGrafter"/>
</dbReference>
<dbReference type="InterPro" id="IPR017927">
    <property type="entry name" value="FAD-bd_FR_type"/>
</dbReference>
<evidence type="ECO:0000256" key="1">
    <source>
        <dbReference type="ARBA" id="ARBA00008312"/>
    </source>
</evidence>
<evidence type="ECO:0000313" key="6">
    <source>
        <dbReference type="EMBL" id="WBE25027.1"/>
    </source>
</evidence>
<proteinExistence type="inferred from homology"/>
<dbReference type="InterPro" id="IPR001433">
    <property type="entry name" value="OxRdtase_FAD/NAD-bd"/>
</dbReference>
<dbReference type="InterPro" id="IPR017938">
    <property type="entry name" value="Riboflavin_synthase-like_b-brl"/>
</dbReference>
<dbReference type="InterPro" id="IPR008333">
    <property type="entry name" value="Cbr1-like_FAD-bd_dom"/>
</dbReference>
<dbReference type="InterPro" id="IPR051930">
    <property type="entry name" value="FNR_type-1"/>
</dbReference>
<comment type="similarity">
    <text evidence="1">Belongs to the ferredoxin--NADP reductase type 1 family.</text>
</comment>
<dbReference type="Gene3D" id="3.40.50.80">
    <property type="entry name" value="Nucleotide-binding domain of ferredoxin-NADP reductase (FNR) module"/>
    <property type="match status" value="1"/>
</dbReference>
<dbReference type="PANTHER" id="PTHR47878">
    <property type="entry name" value="OXIDOREDUCTASE FAD/NAD(P)-BINDING DOMAIN PROTEIN"/>
    <property type="match status" value="1"/>
</dbReference>
<dbReference type="Gene3D" id="2.40.30.10">
    <property type="entry name" value="Translation factors"/>
    <property type="match status" value="1"/>
</dbReference>
<dbReference type="AlphaFoldDB" id="A0AAE9VNL4"/>
<dbReference type="KEGG" id="dce:O6P33_11790"/>
<dbReference type="InterPro" id="IPR033892">
    <property type="entry name" value="FNR_bac"/>
</dbReference>
<dbReference type="EC" id="1.18.1.2" evidence="2"/>
<evidence type="ECO:0000313" key="7">
    <source>
        <dbReference type="Proteomes" id="UP001212189"/>
    </source>
</evidence>
<accession>A0AAE9VNL4</accession>
<organism evidence="6 7">
    <name type="scientific">Denitrificimonas caeni</name>
    <dbReference type="NCBI Taxonomy" id="521720"/>
    <lineage>
        <taxon>Bacteria</taxon>
        <taxon>Pseudomonadati</taxon>
        <taxon>Pseudomonadota</taxon>
        <taxon>Gammaproteobacteria</taxon>
        <taxon>Pseudomonadales</taxon>
        <taxon>Pseudomonadaceae</taxon>
        <taxon>Denitrificimonas</taxon>
    </lineage>
</organism>
<dbReference type="GO" id="GO:0000166">
    <property type="term" value="F:nucleotide binding"/>
    <property type="evidence" value="ECO:0007669"/>
    <property type="project" value="UniProtKB-KW"/>
</dbReference>
<evidence type="ECO:0000256" key="4">
    <source>
        <dbReference type="ARBA" id="ARBA00047776"/>
    </source>
</evidence>
<dbReference type="InterPro" id="IPR001709">
    <property type="entry name" value="Flavoprot_Pyr_Nucl_cyt_Rdtase"/>
</dbReference>
<dbReference type="Pfam" id="PF00175">
    <property type="entry name" value="NAD_binding_1"/>
    <property type="match status" value="1"/>
</dbReference>
<dbReference type="CDD" id="cd06195">
    <property type="entry name" value="FNR1"/>
    <property type="match status" value="1"/>
</dbReference>
<name>A0AAE9VNL4_9GAMM</name>
<dbReference type="PANTHER" id="PTHR47878:SF2">
    <property type="entry name" value="OXIDOREDUCTASE FAD_NAD(P)-BINDING DOMAIN PROTEIN"/>
    <property type="match status" value="1"/>
</dbReference>
<keyword evidence="7" id="KW-1185">Reference proteome</keyword>
<keyword evidence="3" id="KW-0547">Nucleotide-binding</keyword>
<dbReference type="SUPFAM" id="SSF52343">
    <property type="entry name" value="Ferredoxin reductase-like, C-terminal NADP-linked domain"/>
    <property type="match status" value="1"/>
</dbReference>
<evidence type="ECO:0000259" key="5">
    <source>
        <dbReference type="PROSITE" id="PS51384"/>
    </source>
</evidence>
<dbReference type="InterPro" id="IPR039261">
    <property type="entry name" value="FNR_nucleotide-bd"/>
</dbReference>
<dbReference type="Pfam" id="PF00970">
    <property type="entry name" value="FAD_binding_6"/>
    <property type="match status" value="1"/>
</dbReference>
<reference evidence="6 7" key="1">
    <citation type="submission" date="2022-12" db="EMBL/GenBank/DDBJ databases">
        <title>Coexistence and Characterization of a Novel Tigecycline Resistance gene tet(X) variant and blaNDM-1 in a Pseudomonas caeni Isolate of Chicken Origin.</title>
        <authorList>
            <person name="Lu X."/>
            <person name="Zhang L."/>
            <person name="Li R."/>
            <person name="Wang Z."/>
        </authorList>
    </citation>
    <scope>NUCLEOTIDE SEQUENCE [LARGE SCALE GENOMIC DNA]</scope>
    <source>
        <strain evidence="6 7">CE14</strain>
    </source>
</reference>